<evidence type="ECO:0000313" key="3">
    <source>
        <dbReference type="Proteomes" id="UP000751614"/>
    </source>
</evidence>
<organism evidence="2 3">
    <name type="scientific">Flagellimonas algicola</name>
    <dbReference type="NCBI Taxonomy" id="2583815"/>
    <lineage>
        <taxon>Bacteria</taxon>
        <taxon>Pseudomonadati</taxon>
        <taxon>Bacteroidota</taxon>
        <taxon>Flavobacteriia</taxon>
        <taxon>Flavobacteriales</taxon>
        <taxon>Flavobacteriaceae</taxon>
        <taxon>Flagellimonas</taxon>
    </lineage>
</organism>
<comment type="caution">
    <text evidence="2">The sequence shown here is derived from an EMBL/GenBank/DDBJ whole genome shotgun (WGS) entry which is preliminary data.</text>
</comment>
<protein>
    <submittedName>
        <fullName evidence="2">Nuclear transport factor 2 family protein</fullName>
    </submittedName>
</protein>
<dbReference type="RefSeq" id="WP_138834273.1">
    <property type="nucleotide sequence ID" value="NZ_VCNI01000001.1"/>
</dbReference>
<evidence type="ECO:0000313" key="2">
    <source>
        <dbReference type="EMBL" id="TMU57122.1"/>
    </source>
</evidence>
<sequence>MKPEEFIKAYEIALGTQNWKNIEPLISKSISVTFSNGTVHFGKNNVKTAFENNFSKIKNEEYKIDNVRWLSREENFAVFLFDFFWTGIVNNKSVSGNGIGTSVLINEDDKWKLLTEHLGKKSD</sequence>
<name>A0ABY2WQ55_9FLAO</name>
<accession>A0ABY2WQ55</accession>
<reference evidence="2 3" key="1">
    <citation type="submission" date="2019-05" db="EMBL/GenBank/DDBJ databases">
        <title>Flagellimonas sp. AsT0115, sp. nov., isolated from a marine red algae, Asparagopsis taxiformis.</title>
        <authorList>
            <person name="Kim J."/>
            <person name="Jeong S.E."/>
            <person name="Jeon C.O."/>
        </authorList>
    </citation>
    <scope>NUCLEOTIDE SEQUENCE [LARGE SCALE GENOMIC DNA]</scope>
    <source>
        <strain evidence="2 3">AsT0115</strain>
    </source>
</reference>
<dbReference type="InterPro" id="IPR027843">
    <property type="entry name" value="DUF4440"/>
</dbReference>
<feature type="domain" description="DUF4440" evidence="1">
    <location>
        <begin position="7"/>
        <end position="113"/>
    </location>
</feature>
<dbReference type="EMBL" id="VCNI01000001">
    <property type="protein sequence ID" value="TMU57122.1"/>
    <property type="molecule type" value="Genomic_DNA"/>
</dbReference>
<gene>
    <name evidence="2" type="ORF">FGG15_06120</name>
</gene>
<dbReference type="Gene3D" id="3.10.450.50">
    <property type="match status" value="1"/>
</dbReference>
<evidence type="ECO:0000259" key="1">
    <source>
        <dbReference type="Pfam" id="PF14534"/>
    </source>
</evidence>
<proteinExistence type="predicted"/>
<dbReference type="InterPro" id="IPR032710">
    <property type="entry name" value="NTF2-like_dom_sf"/>
</dbReference>
<dbReference type="Pfam" id="PF14534">
    <property type="entry name" value="DUF4440"/>
    <property type="match status" value="1"/>
</dbReference>
<dbReference type="SUPFAM" id="SSF54427">
    <property type="entry name" value="NTF2-like"/>
    <property type="match status" value="1"/>
</dbReference>
<keyword evidence="3" id="KW-1185">Reference proteome</keyword>
<dbReference type="Proteomes" id="UP000751614">
    <property type="component" value="Unassembled WGS sequence"/>
</dbReference>